<feature type="signal peptide" evidence="1">
    <location>
        <begin position="1"/>
        <end position="26"/>
    </location>
</feature>
<protein>
    <recommendedName>
        <fullName evidence="4">ABC transporter substrate-binding protein</fullName>
    </recommendedName>
</protein>
<feature type="chain" id="PRO_5045062478" description="ABC transporter substrate-binding protein" evidence="1">
    <location>
        <begin position="27"/>
        <end position="50"/>
    </location>
</feature>
<evidence type="ECO:0008006" key="4">
    <source>
        <dbReference type="Google" id="ProtNLM"/>
    </source>
</evidence>
<name>A0ABV8TZU8_9ACTN</name>
<gene>
    <name evidence="2" type="ORF">ACFPET_12085</name>
</gene>
<evidence type="ECO:0000313" key="2">
    <source>
        <dbReference type="EMBL" id="MFC4335943.1"/>
    </source>
</evidence>
<accession>A0ABV8TZU8</accession>
<sequence>MFKIHRTALAVTMVGAFLLGFAGTQAQPAAEAADSKVLNCAIAWEWCDPA</sequence>
<keyword evidence="1" id="KW-0732">Signal</keyword>
<keyword evidence="3" id="KW-1185">Reference proteome</keyword>
<dbReference type="Proteomes" id="UP001595823">
    <property type="component" value="Unassembled WGS sequence"/>
</dbReference>
<evidence type="ECO:0000256" key="1">
    <source>
        <dbReference type="SAM" id="SignalP"/>
    </source>
</evidence>
<reference evidence="3" key="1">
    <citation type="journal article" date="2019" name="Int. J. Syst. Evol. Microbiol.">
        <title>The Global Catalogue of Microorganisms (GCM) 10K type strain sequencing project: providing services to taxonomists for standard genome sequencing and annotation.</title>
        <authorList>
            <consortium name="The Broad Institute Genomics Platform"/>
            <consortium name="The Broad Institute Genome Sequencing Center for Infectious Disease"/>
            <person name="Wu L."/>
            <person name="Ma J."/>
        </authorList>
    </citation>
    <scope>NUCLEOTIDE SEQUENCE [LARGE SCALE GENOMIC DNA]</scope>
    <source>
        <strain evidence="3">IBRC-M 10908</strain>
    </source>
</reference>
<comment type="caution">
    <text evidence="2">The sequence shown here is derived from an EMBL/GenBank/DDBJ whole genome shotgun (WGS) entry which is preliminary data.</text>
</comment>
<organism evidence="2 3">
    <name type="scientific">Salininema proteolyticum</name>
    <dbReference type="NCBI Taxonomy" id="1607685"/>
    <lineage>
        <taxon>Bacteria</taxon>
        <taxon>Bacillati</taxon>
        <taxon>Actinomycetota</taxon>
        <taxon>Actinomycetes</taxon>
        <taxon>Glycomycetales</taxon>
        <taxon>Glycomycetaceae</taxon>
        <taxon>Salininema</taxon>
    </lineage>
</organism>
<proteinExistence type="predicted"/>
<dbReference type="EMBL" id="JBHSDK010000015">
    <property type="protein sequence ID" value="MFC4335943.1"/>
    <property type="molecule type" value="Genomic_DNA"/>
</dbReference>
<dbReference type="RefSeq" id="WP_380621296.1">
    <property type="nucleotide sequence ID" value="NZ_JBHSDK010000015.1"/>
</dbReference>
<evidence type="ECO:0000313" key="3">
    <source>
        <dbReference type="Proteomes" id="UP001595823"/>
    </source>
</evidence>